<dbReference type="EMBL" id="MEZT01000008">
    <property type="protein sequence ID" value="OGD56997.1"/>
    <property type="molecule type" value="Genomic_DNA"/>
</dbReference>
<comment type="caution">
    <text evidence="1">The sequence shown here is derived from an EMBL/GenBank/DDBJ whole genome shotgun (WGS) entry which is preliminary data.</text>
</comment>
<proteinExistence type="predicted"/>
<name>A0A1F5DPA1_9BACT</name>
<evidence type="ECO:0000313" key="2">
    <source>
        <dbReference type="Proteomes" id="UP000178764"/>
    </source>
</evidence>
<organism evidence="1 2">
    <name type="scientific">Candidatus Berkelbacteria bacterium RBG_13_40_8</name>
    <dbReference type="NCBI Taxonomy" id="1797467"/>
    <lineage>
        <taxon>Bacteria</taxon>
        <taxon>Candidatus Berkelbacteria</taxon>
    </lineage>
</organism>
<reference evidence="1 2" key="1">
    <citation type="journal article" date="2016" name="Nat. Commun.">
        <title>Thousands of microbial genomes shed light on interconnected biogeochemical processes in an aquifer system.</title>
        <authorList>
            <person name="Anantharaman K."/>
            <person name="Brown C.T."/>
            <person name="Hug L.A."/>
            <person name="Sharon I."/>
            <person name="Castelle C.J."/>
            <person name="Probst A.J."/>
            <person name="Thomas B.C."/>
            <person name="Singh A."/>
            <person name="Wilkins M.J."/>
            <person name="Karaoz U."/>
            <person name="Brodie E.L."/>
            <person name="Williams K.H."/>
            <person name="Hubbard S.S."/>
            <person name="Banfield J.F."/>
        </authorList>
    </citation>
    <scope>NUCLEOTIDE SEQUENCE [LARGE SCALE GENOMIC DNA]</scope>
</reference>
<dbReference type="AlphaFoldDB" id="A0A1F5DPA1"/>
<evidence type="ECO:0000313" key="1">
    <source>
        <dbReference type="EMBL" id="OGD56997.1"/>
    </source>
</evidence>
<accession>A0A1F5DPA1</accession>
<sequence length="223" mass="25137">MIEGPENIESRSRDFPKRGILHERGEGQERIRTKLKLIGHDDYRFPIINLQGIYSDNGEKYLRIGLGPKQTIIRIFDEDAVQKAEESIVAHKEYKAGKMDRGKVSVQKELEMEKSLLEKDFLLDLNWKGKDIAEIILHPAPKDELEGEADQTLVIGTILGKKGAFGMGAMEVKGGEPLYLDMQAGIDLHFVSITNDDNRLQVGRAAFKANYDIGMEINQPDND</sequence>
<gene>
    <name evidence="1" type="ORF">A2V71_02630</name>
</gene>
<dbReference type="Proteomes" id="UP000178764">
    <property type="component" value="Unassembled WGS sequence"/>
</dbReference>
<protein>
    <submittedName>
        <fullName evidence="1">Uncharacterized protein</fullName>
    </submittedName>
</protein>